<feature type="domain" description="HTH gntR-type" evidence="4">
    <location>
        <begin position="11"/>
        <end position="79"/>
    </location>
</feature>
<dbReference type="CDD" id="cd07377">
    <property type="entry name" value="WHTH_GntR"/>
    <property type="match status" value="1"/>
</dbReference>
<keyword evidence="1" id="KW-0805">Transcription regulation</keyword>
<dbReference type="SMART" id="SM00345">
    <property type="entry name" value="HTH_GNTR"/>
    <property type="match status" value="1"/>
</dbReference>
<name>A0A1L7CXJ2_9CORY</name>
<dbReference type="EMBL" id="CP009248">
    <property type="protein sequence ID" value="APT90540.1"/>
    <property type="molecule type" value="Genomic_DNA"/>
</dbReference>
<gene>
    <name evidence="5" type="ORF">CSPHI_05265</name>
</gene>
<evidence type="ECO:0000256" key="2">
    <source>
        <dbReference type="ARBA" id="ARBA00023125"/>
    </source>
</evidence>
<dbReference type="RefSeq" id="WP_075691800.1">
    <property type="nucleotide sequence ID" value="NZ_CP009248.1"/>
</dbReference>
<proteinExistence type="predicted"/>
<protein>
    <recommendedName>
        <fullName evidence="4">HTH gntR-type domain-containing protein</fullName>
    </recommendedName>
</protein>
<evidence type="ECO:0000256" key="3">
    <source>
        <dbReference type="ARBA" id="ARBA00023163"/>
    </source>
</evidence>
<dbReference type="Pfam" id="PF00392">
    <property type="entry name" value="GntR"/>
    <property type="match status" value="1"/>
</dbReference>
<dbReference type="Gene3D" id="1.10.10.10">
    <property type="entry name" value="Winged helix-like DNA-binding domain superfamily/Winged helix DNA-binding domain"/>
    <property type="match status" value="1"/>
</dbReference>
<dbReference type="GO" id="GO:0003677">
    <property type="term" value="F:DNA binding"/>
    <property type="evidence" value="ECO:0007669"/>
    <property type="project" value="UniProtKB-KW"/>
</dbReference>
<dbReference type="AlphaFoldDB" id="A0A1L7CXJ2"/>
<dbReference type="InterPro" id="IPR036390">
    <property type="entry name" value="WH_DNA-bd_sf"/>
</dbReference>
<evidence type="ECO:0000256" key="1">
    <source>
        <dbReference type="ARBA" id="ARBA00023015"/>
    </source>
</evidence>
<dbReference type="InterPro" id="IPR036388">
    <property type="entry name" value="WH-like_DNA-bd_sf"/>
</dbReference>
<evidence type="ECO:0000259" key="4">
    <source>
        <dbReference type="PROSITE" id="PS50949"/>
    </source>
</evidence>
<keyword evidence="3" id="KW-0804">Transcription</keyword>
<dbReference type="Proteomes" id="UP000185469">
    <property type="component" value="Chromosome"/>
</dbReference>
<keyword evidence="2" id="KW-0238">DNA-binding</keyword>
<dbReference type="PROSITE" id="PS50949">
    <property type="entry name" value="HTH_GNTR"/>
    <property type="match status" value="1"/>
</dbReference>
<dbReference type="InterPro" id="IPR000524">
    <property type="entry name" value="Tscrpt_reg_HTH_GntR"/>
</dbReference>
<dbReference type="KEGG" id="csph:CSPHI_05265"/>
<keyword evidence="6" id="KW-1185">Reference proteome</keyword>
<dbReference type="PANTHER" id="PTHR38445">
    <property type="entry name" value="HTH-TYPE TRANSCRIPTIONAL REPRESSOR YTRA"/>
    <property type="match status" value="1"/>
</dbReference>
<dbReference type="GO" id="GO:0003700">
    <property type="term" value="F:DNA-binding transcription factor activity"/>
    <property type="evidence" value="ECO:0007669"/>
    <property type="project" value="InterPro"/>
</dbReference>
<organism evidence="5 6">
    <name type="scientific">Corynebacterium sphenisci DSM 44792</name>
    <dbReference type="NCBI Taxonomy" id="1437874"/>
    <lineage>
        <taxon>Bacteria</taxon>
        <taxon>Bacillati</taxon>
        <taxon>Actinomycetota</taxon>
        <taxon>Actinomycetes</taxon>
        <taxon>Mycobacteriales</taxon>
        <taxon>Corynebacteriaceae</taxon>
        <taxon>Corynebacterium</taxon>
    </lineage>
</organism>
<accession>A0A1L7CXJ2</accession>
<dbReference type="STRING" id="1437874.CSPHI_05265"/>
<reference evidence="5 6" key="1">
    <citation type="submission" date="2014-08" db="EMBL/GenBank/DDBJ databases">
        <title>Complete genome sequence of Corynebacterium sphenisci CECT 5990(T) (=DSM 44792(T)), isolated from healthy wild penguins.</title>
        <authorList>
            <person name="Ruckert C."/>
            <person name="Albersmeier A."/>
            <person name="Winkler A."/>
            <person name="Kalinowski J."/>
        </authorList>
    </citation>
    <scope>NUCLEOTIDE SEQUENCE [LARGE SCALE GENOMIC DNA]</scope>
    <source>
        <strain evidence="5 6">DSM 44792</strain>
    </source>
</reference>
<evidence type="ECO:0000313" key="5">
    <source>
        <dbReference type="EMBL" id="APT90540.1"/>
    </source>
</evidence>
<evidence type="ECO:0000313" key="6">
    <source>
        <dbReference type="Proteomes" id="UP000185469"/>
    </source>
</evidence>
<sequence>MIITVDPGSATPLYAQIVTAVTTAVAAGDLAPGERLPGAEELAGGLGLNRNTVLRAYRRLRDTGVIELRRGRGATVRRAPALPAAVAAALDELAAAARAAGTPLDTLVGALACRGVA</sequence>
<dbReference type="PANTHER" id="PTHR38445:SF7">
    <property type="entry name" value="GNTR-FAMILY TRANSCRIPTIONAL REGULATOR"/>
    <property type="match status" value="1"/>
</dbReference>
<dbReference type="SUPFAM" id="SSF46785">
    <property type="entry name" value="Winged helix' DNA-binding domain"/>
    <property type="match status" value="1"/>
</dbReference>